<dbReference type="Proteomes" id="UP000295681">
    <property type="component" value="Unassembled WGS sequence"/>
</dbReference>
<proteinExistence type="predicted"/>
<keyword evidence="5 6" id="KW-0472">Membrane</keyword>
<feature type="transmembrane region" description="Helical" evidence="6">
    <location>
        <begin position="213"/>
        <end position="231"/>
    </location>
</feature>
<dbReference type="RefSeq" id="WP_133264287.1">
    <property type="nucleotide sequence ID" value="NZ_JAGYGP010000002.1"/>
</dbReference>
<protein>
    <recommendedName>
        <fullName evidence="7">Major facilitator superfamily (MFS) profile domain-containing protein</fullName>
    </recommendedName>
</protein>
<feature type="transmembrane region" description="Helical" evidence="6">
    <location>
        <begin position="277"/>
        <end position="296"/>
    </location>
</feature>
<dbReference type="InterPro" id="IPR036259">
    <property type="entry name" value="MFS_trans_sf"/>
</dbReference>
<evidence type="ECO:0000256" key="5">
    <source>
        <dbReference type="ARBA" id="ARBA00023136"/>
    </source>
</evidence>
<dbReference type="PROSITE" id="PS50850">
    <property type="entry name" value="MFS"/>
    <property type="match status" value="1"/>
</dbReference>
<feature type="transmembrane region" description="Helical" evidence="6">
    <location>
        <begin position="163"/>
        <end position="180"/>
    </location>
</feature>
<reference evidence="8 9" key="1">
    <citation type="journal article" date="2019" name="Appl. Microbiol. Biotechnol.">
        <title>Uncovering carbohydrate metabolism through a genotype-phenotype association study of 56 lactic acid bacteria genomes.</title>
        <authorList>
            <person name="Buron-Moles G."/>
            <person name="Chailyan A."/>
            <person name="Dolejs I."/>
            <person name="Forster J."/>
            <person name="Miks M.H."/>
        </authorList>
    </citation>
    <scope>NUCLEOTIDE SEQUENCE [LARGE SCALE GENOMIC DNA]</scope>
    <source>
        <strain evidence="8 9">ATCC 700006</strain>
    </source>
</reference>
<evidence type="ECO:0000256" key="4">
    <source>
        <dbReference type="ARBA" id="ARBA00022989"/>
    </source>
</evidence>
<comment type="subcellular location">
    <subcellularLocation>
        <location evidence="1">Cell membrane</location>
        <topology evidence="1">Multi-pass membrane protein</topology>
    </subcellularLocation>
</comment>
<dbReference type="InterPro" id="IPR020846">
    <property type="entry name" value="MFS_dom"/>
</dbReference>
<dbReference type="EMBL" id="PUFI01000009">
    <property type="protein sequence ID" value="TDG68827.1"/>
    <property type="molecule type" value="Genomic_DNA"/>
</dbReference>
<dbReference type="AlphaFoldDB" id="A0A4R5NAC1"/>
<dbReference type="GO" id="GO:0005886">
    <property type="term" value="C:plasma membrane"/>
    <property type="evidence" value="ECO:0007669"/>
    <property type="project" value="UniProtKB-SubCell"/>
</dbReference>
<evidence type="ECO:0000259" key="7">
    <source>
        <dbReference type="PROSITE" id="PS50850"/>
    </source>
</evidence>
<dbReference type="SUPFAM" id="SSF103473">
    <property type="entry name" value="MFS general substrate transporter"/>
    <property type="match status" value="1"/>
</dbReference>
<evidence type="ECO:0000256" key="6">
    <source>
        <dbReference type="SAM" id="Phobius"/>
    </source>
</evidence>
<sequence>MKKASGHSPLLLLSIVFVAANMRLPITLMPPLLDTIKQTFHIPTALSGLLTTIPLLTFAIMSPFIAKLGKRFGNEVIIYILLIVLAIGSAVRIIPDVIALFLGTLFIAIGIDGGNVLIPAVIKDHYAHRTEAITAIFTMSMLIVGALGTGLAGWLIARTTLSWTLGLLSIIAIINLILWFPNLHYRQTQNISTTATATAAPGDSPSVWRLPTAWLITLFFGLQSLVFYSLLTWLPSILTTQGFSTIEAGNIATIMQVGTLPAAILVPMLVRYHYGVPSILGLVFIGLSLAVVGLLLPIQSLLIHMILAFLIGLGCGASFNLAIIFFTSKTQTGHQTADLSGMAQSAGYLLAAFGPLAFGLLQSLTSSWISTILTIAILSVILVLCGISIHRRDTIMQQKTQ</sequence>
<dbReference type="CDD" id="cd17339">
    <property type="entry name" value="MFS_NIMT_CynX_like"/>
    <property type="match status" value="1"/>
</dbReference>
<feature type="transmembrane region" description="Helical" evidence="6">
    <location>
        <begin position="76"/>
        <end position="94"/>
    </location>
</feature>
<dbReference type="PANTHER" id="PTHR23523:SF2">
    <property type="entry name" value="2-NITROIMIDAZOLE TRANSPORTER"/>
    <property type="match status" value="1"/>
</dbReference>
<evidence type="ECO:0000256" key="3">
    <source>
        <dbReference type="ARBA" id="ARBA00022692"/>
    </source>
</evidence>
<feature type="transmembrane region" description="Helical" evidence="6">
    <location>
        <begin position="339"/>
        <end position="361"/>
    </location>
</feature>
<dbReference type="InterPro" id="IPR011701">
    <property type="entry name" value="MFS"/>
</dbReference>
<dbReference type="Pfam" id="PF07690">
    <property type="entry name" value="MFS_1"/>
    <property type="match status" value="1"/>
</dbReference>
<keyword evidence="2" id="KW-0813">Transport</keyword>
<evidence type="ECO:0000313" key="9">
    <source>
        <dbReference type="Proteomes" id="UP000295681"/>
    </source>
</evidence>
<accession>A0A4R5NAC1</accession>
<dbReference type="InterPro" id="IPR052524">
    <property type="entry name" value="MFS_Cyanate_Porter"/>
</dbReference>
<feature type="transmembrane region" description="Helical" evidence="6">
    <location>
        <begin position="41"/>
        <end position="64"/>
    </location>
</feature>
<feature type="transmembrane region" description="Helical" evidence="6">
    <location>
        <begin position="134"/>
        <end position="157"/>
    </location>
</feature>
<feature type="transmembrane region" description="Helical" evidence="6">
    <location>
        <begin position="302"/>
        <end position="327"/>
    </location>
</feature>
<dbReference type="Gene3D" id="1.20.1250.20">
    <property type="entry name" value="MFS general substrate transporter like domains"/>
    <property type="match status" value="1"/>
</dbReference>
<keyword evidence="9" id="KW-1185">Reference proteome</keyword>
<keyword evidence="4 6" id="KW-1133">Transmembrane helix</keyword>
<dbReference type="GO" id="GO:0022857">
    <property type="term" value="F:transmembrane transporter activity"/>
    <property type="evidence" value="ECO:0007669"/>
    <property type="project" value="InterPro"/>
</dbReference>
<name>A0A4R5NAC1_9LACO</name>
<feature type="transmembrane region" description="Helical" evidence="6">
    <location>
        <begin position="367"/>
        <end position="389"/>
    </location>
</feature>
<comment type="caution">
    <text evidence="8">The sequence shown here is derived from an EMBL/GenBank/DDBJ whole genome shotgun (WGS) entry which is preliminary data.</text>
</comment>
<keyword evidence="3 6" id="KW-0812">Transmembrane</keyword>
<gene>
    <name evidence="8" type="ORF">C5L23_000746</name>
</gene>
<evidence type="ECO:0000256" key="2">
    <source>
        <dbReference type="ARBA" id="ARBA00022448"/>
    </source>
</evidence>
<feature type="transmembrane region" description="Helical" evidence="6">
    <location>
        <begin position="100"/>
        <end position="122"/>
    </location>
</feature>
<evidence type="ECO:0000313" key="8">
    <source>
        <dbReference type="EMBL" id="TDG68827.1"/>
    </source>
</evidence>
<dbReference type="PANTHER" id="PTHR23523">
    <property type="match status" value="1"/>
</dbReference>
<evidence type="ECO:0000256" key="1">
    <source>
        <dbReference type="ARBA" id="ARBA00004651"/>
    </source>
</evidence>
<feature type="transmembrane region" description="Helical" evidence="6">
    <location>
        <begin position="251"/>
        <end position="270"/>
    </location>
</feature>
<feature type="domain" description="Major facilitator superfamily (MFS) profile" evidence="7">
    <location>
        <begin position="11"/>
        <end position="394"/>
    </location>
</feature>
<organism evidence="8 9">
    <name type="scientific">Leuconostoc fallax</name>
    <dbReference type="NCBI Taxonomy" id="1251"/>
    <lineage>
        <taxon>Bacteria</taxon>
        <taxon>Bacillati</taxon>
        <taxon>Bacillota</taxon>
        <taxon>Bacilli</taxon>
        <taxon>Lactobacillales</taxon>
        <taxon>Lactobacillaceae</taxon>
        <taxon>Leuconostoc</taxon>
    </lineage>
</organism>